<keyword evidence="5 7" id="KW-0472">Membrane</keyword>
<dbReference type="Pfam" id="PF10412">
    <property type="entry name" value="TrwB_AAD_bind"/>
    <property type="match status" value="1"/>
</dbReference>
<evidence type="ECO:0000256" key="6">
    <source>
        <dbReference type="SAM" id="MobiDB-lite"/>
    </source>
</evidence>
<dbReference type="EMBL" id="JAQQKX010000012">
    <property type="protein sequence ID" value="MDC7684517.1"/>
    <property type="molecule type" value="Genomic_DNA"/>
</dbReference>
<evidence type="ECO:0000256" key="7">
    <source>
        <dbReference type="SAM" id="Phobius"/>
    </source>
</evidence>
<dbReference type="InterPro" id="IPR019476">
    <property type="entry name" value="T4SS_TraD_DNA-bd"/>
</dbReference>
<evidence type="ECO:0000313" key="9">
    <source>
        <dbReference type="EMBL" id="MDC7684517.1"/>
    </source>
</evidence>
<dbReference type="SUPFAM" id="SSF52540">
    <property type="entry name" value="P-loop containing nucleoside triphosphate hydrolases"/>
    <property type="match status" value="1"/>
</dbReference>
<keyword evidence="2" id="KW-1003">Cell membrane</keyword>
<keyword evidence="3 7" id="KW-0812">Transmembrane</keyword>
<name>A0ABT5HX62_9CAUL</name>
<proteinExistence type="predicted"/>
<reference evidence="9 10" key="1">
    <citation type="submission" date="2023-01" db="EMBL/GenBank/DDBJ databases">
        <title>Novel species of the genus Asticcacaulis isolated from rivers.</title>
        <authorList>
            <person name="Lu H."/>
        </authorList>
    </citation>
    <scope>NUCLEOTIDE SEQUENCE [LARGE SCALE GENOMIC DNA]</scope>
    <source>
        <strain evidence="9 10">BYS171W</strain>
    </source>
</reference>
<dbReference type="GO" id="GO:0003677">
    <property type="term" value="F:DNA binding"/>
    <property type="evidence" value="ECO:0007669"/>
    <property type="project" value="UniProtKB-KW"/>
</dbReference>
<comment type="subcellular location">
    <subcellularLocation>
        <location evidence="1">Cell membrane</location>
        <topology evidence="1">Multi-pass membrane protein</topology>
    </subcellularLocation>
</comment>
<dbReference type="CDD" id="cd01127">
    <property type="entry name" value="TrwB_TraG_TraD_VirD4"/>
    <property type="match status" value="1"/>
</dbReference>
<evidence type="ECO:0000256" key="3">
    <source>
        <dbReference type="ARBA" id="ARBA00022692"/>
    </source>
</evidence>
<comment type="caution">
    <text evidence="9">The sequence shown here is derived from an EMBL/GenBank/DDBJ whole genome shotgun (WGS) entry which is preliminary data.</text>
</comment>
<feature type="compositionally biased region" description="Low complexity" evidence="6">
    <location>
        <begin position="839"/>
        <end position="849"/>
    </location>
</feature>
<feature type="compositionally biased region" description="Polar residues" evidence="6">
    <location>
        <begin position="765"/>
        <end position="786"/>
    </location>
</feature>
<protein>
    <submittedName>
        <fullName evidence="9">Type IV secretion system DNA-binding domain-containing protein</fullName>
    </submittedName>
</protein>
<evidence type="ECO:0000256" key="1">
    <source>
        <dbReference type="ARBA" id="ARBA00004651"/>
    </source>
</evidence>
<keyword evidence="10" id="KW-1185">Reference proteome</keyword>
<feature type="compositionally biased region" description="Basic and acidic residues" evidence="6">
    <location>
        <begin position="813"/>
        <end position="835"/>
    </location>
</feature>
<dbReference type="Gene3D" id="3.40.50.300">
    <property type="entry name" value="P-loop containing nucleotide triphosphate hydrolases"/>
    <property type="match status" value="2"/>
</dbReference>
<evidence type="ECO:0000259" key="8">
    <source>
        <dbReference type="Pfam" id="PF10412"/>
    </source>
</evidence>
<evidence type="ECO:0000256" key="2">
    <source>
        <dbReference type="ARBA" id="ARBA00022475"/>
    </source>
</evidence>
<dbReference type="Proteomes" id="UP001214854">
    <property type="component" value="Unassembled WGS sequence"/>
</dbReference>
<dbReference type="InterPro" id="IPR027417">
    <property type="entry name" value="P-loop_NTPase"/>
</dbReference>
<dbReference type="PANTHER" id="PTHR37937">
    <property type="entry name" value="CONJUGATIVE TRANSFER: DNA TRANSPORT"/>
    <property type="match status" value="1"/>
</dbReference>
<accession>A0ABT5HX62</accession>
<sequence>MSEQKPRPERTTGAAWLRGGQTVSHTVEMVWEIAKKFLIMLALWGVFCIYSVNKHATDDEQLYGGLAIVAQLCRFFGSPLPQQVTVKQPDGTSLVVSVSDYESLPYVAGVLDRYGELIFYATLLFFAGAAALLALATILFIRQGQQKLEDKELRGQTIASVASLRQQIQKFNADEIRKLNRKAIEAIVGNPAPPIEKHLETGFKAGWRDALYVLKSIIERPSDTFAILRRRLQPSRPLLALPAPSTGTALIPYAGGASGALYGQALRYYRAIDLPNWVSGTLAKSDADIVRDLTVRARAAGLADIYERFSDYEHHRIVGVELPINSLYQHSLVVGSPGSGKSQAIHGLIESINRRRECAIIYDPELEYIRAHYKEGRDVILNPFDSRTSSWSPFNDLADYASWEQAAADLFPLSKGSQDPYWTLASRQIYCNAGYKLGVIKRQHFNEKPTIEELIWLIIGDFETLHYFLKNTPAERTLGEKEGLRSESLRSVIVNGITRMMHLLNGREDFSISEWINSPQTHGLLFLSRPQHLEASLSPLIAHWSSIAITTLFTRTPAQSKKITHIILDEFHSLGKVEILADAPARLRKYGGSMIMGMQQVSQLDDIYGDKKAQTIIGQLATKLILRCQDPDTARFMAEQIGQREVSRTQENTSYGAHQLRDGVSLNTKEQTEFVFMPEEIMNFPMFQGVLRVSNVREGRPFPVAPVKFRYRDRSTDTEGFVPRVGPDPIDEFMKKDRSSSKLYALLDRIKAEGQGADNREISAQDLSSAQSISNPAAQSVSSGTAHTDEGFDAQNPEKRASIAEGLLAPDATEAKREVPDPELDTRPAVEEGARSEGSPSDAAAAQQKSKSDEEDRQRSLFDHDGYIGLP</sequence>
<dbReference type="InterPro" id="IPR051539">
    <property type="entry name" value="T4SS-coupling_protein"/>
</dbReference>
<evidence type="ECO:0000256" key="5">
    <source>
        <dbReference type="ARBA" id="ARBA00023136"/>
    </source>
</evidence>
<keyword evidence="4 7" id="KW-1133">Transmembrane helix</keyword>
<evidence type="ECO:0000313" key="10">
    <source>
        <dbReference type="Proteomes" id="UP001214854"/>
    </source>
</evidence>
<organism evidence="9 10">
    <name type="scientific">Asticcacaulis aquaticus</name>
    <dbReference type="NCBI Taxonomy" id="2984212"/>
    <lineage>
        <taxon>Bacteria</taxon>
        <taxon>Pseudomonadati</taxon>
        <taxon>Pseudomonadota</taxon>
        <taxon>Alphaproteobacteria</taxon>
        <taxon>Caulobacterales</taxon>
        <taxon>Caulobacteraceae</taxon>
        <taxon>Asticcacaulis</taxon>
    </lineage>
</organism>
<dbReference type="RefSeq" id="WP_272748985.1">
    <property type="nucleotide sequence ID" value="NZ_JAQQKX010000012.1"/>
</dbReference>
<keyword evidence="9" id="KW-0238">DNA-binding</keyword>
<dbReference type="PANTHER" id="PTHR37937:SF1">
    <property type="entry name" value="CONJUGATIVE TRANSFER: DNA TRANSPORT"/>
    <property type="match status" value="1"/>
</dbReference>
<evidence type="ECO:0000256" key="4">
    <source>
        <dbReference type="ARBA" id="ARBA00022989"/>
    </source>
</evidence>
<feature type="transmembrane region" description="Helical" evidence="7">
    <location>
        <begin position="117"/>
        <end position="141"/>
    </location>
</feature>
<feature type="compositionally biased region" description="Basic and acidic residues" evidence="6">
    <location>
        <begin position="850"/>
        <end position="871"/>
    </location>
</feature>
<gene>
    <name evidence="9" type="ORF">PQU92_14630</name>
</gene>
<feature type="region of interest" description="Disordered" evidence="6">
    <location>
        <begin position="756"/>
        <end position="871"/>
    </location>
</feature>
<feature type="domain" description="Type IV secretion system coupling protein TraD DNA-binding" evidence="8">
    <location>
        <begin position="317"/>
        <end position="708"/>
    </location>
</feature>